<comment type="caution">
    <text evidence="1">The sequence shown here is derived from an EMBL/GenBank/DDBJ whole genome shotgun (WGS) entry which is preliminary data.</text>
</comment>
<dbReference type="AlphaFoldDB" id="A0A2T8HJ70"/>
<evidence type="ECO:0000313" key="2">
    <source>
        <dbReference type="Proteomes" id="UP000245627"/>
    </source>
</evidence>
<keyword evidence="2" id="KW-1185">Reference proteome</keyword>
<name>A0A2T8HJ70_9SPHI</name>
<gene>
    <name evidence="1" type="ORF">DC487_10945</name>
</gene>
<reference evidence="1 2" key="1">
    <citation type="submission" date="2018-04" db="EMBL/GenBank/DDBJ databases">
        <title>Sphingobacterium cortibacter sp. nov.</title>
        <authorList>
            <person name="Li Y."/>
        </authorList>
    </citation>
    <scope>NUCLEOTIDE SEQUENCE [LARGE SCALE GENOMIC DNA]</scope>
    <source>
        <strain evidence="1 2">2c-3</strain>
    </source>
</reference>
<proteinExistence type="predicted"/>
<protein>
    <submittedName>
        <fullName evidence="1">Uncharacterized protein</fullName>
    </submittedName>
</protein>
<evidence type="ECO:0000313" key="1">
    <source>
        <dbReference type="EMBL" id="PVH25420.1"/>
    </source>
</evidence>
<accession>A0A2T8HJ70</accession>
<sequence length="114" mass="12697">MRDHGGAGILVVAEVITMHLDEEILDEDSLIDPLKVRQVASLGGDYYIDARPEYLFKIPKPIATRGIGVDNLPKKVKQNPTLTGNHLWQLANVAKIPSMDIGYHDPSRHSGWRT</sequence>
<dbReference type="Proteomes" id="UP000245627">
    <property type="component" value="Unassembled WGS sequence"/>
</dbReference>
<dbReference type="InterPro" id="IPR012349">
    <property type="entry name" value="Split_barrel_FMN-bd"/>
</dbReference>
<dbReference type="Gene3D" id="2.30.110.10">
    <property type="entry name" value="Electron Transport, Fmn-binding Protein, Chain A"/>
    <property type="match status" value="1"/>
</dbReference>
<organism evidence="1 2">
    <name type="scientific">Sphingobacterium corticibacter</name>
    <dbReference type="NCBI Taxonomy" id="2171749"/>
    <lineage>
        <taxon>Bacteria</taxon>
        <taxon>Pseudomonadati</taxon>
        <taxon>Bacteroidota</taxon>
        <taxon>Sphingobacteriia</taxon>
        <taxon>Sphingobacteriales</taxon>
        <taxon>Sphingobacteriaceae</taxon>
        <taxon>Sphingobacterium</taxon>
    </lineage>
</organism>
<dbReference type="EMBL" id="QDKG01000003">
    <property type="protein sequence ID" value="PVH25420.1"/>
    <property type="molecule type" value="Genomic_DNA"/>
</dbReference>